<evidence type="ECO:0000256" key="3">
    <source>
        <dbReference type="HAMAP-Rule" id="MF_00108"/>
    </source>
</evidence>
<comment type="similarity">
    <text evidence="3">Belongs to the IspD/TarI cytidylyltransferase family. IspD subfamily.</text>
</comment>
<dbReference type="Gene3D" id="3.90.550.10">
    <property type="entry name" value="Spore Coat Polysaccharide Biosynthesis Protein SpsA, Chain A"/>
    <property type="match status" value="1"/>
</dbReference>
<dbReference type="GO" id="GO:0019288">
    <property type="term" value="P:isopentenyl diphosphate biosynthetic process, methylerythritol 4-phosphate pathway"/>
    <property type="evidence" value="ECO:0007669"/>
    <property type="project" value="UniProtKB-UniRule"/>
</dbReference>
<feature type="site" description="Transition state stabilizer" evidence="3">
    <location>
        <position position="19"/>
    </location>
</feature>
<dbReference type="InterPro" id="IPR001228">
    <property type="entry name" value="IspD"/>
</dbReference>
<keyword evidence="3" id="KW-0414">Isoprene biosynthesis</keyword>
<accession>A0A5K7S9P3</accession>
<feature type="site" description="Positions MEP for the nucleophilic attack" evidence="3">
    <location>
        <position position="209"/>
    </location>
</feature>
<keyword evidence="2 3" id="KW-0548">Nucleotidyltransferase</keyword>
<name>A0A5K7S9P3_9BACT</name>
<keyword evidence="5" id="KW-1185">Reference proteome</keyword>
<dbReference type="CDD" id="cd02516">
    <property type="entry name" value="CDP-ME_synthetase"/>
    <property type="match status" value="1"/>
</dbReference>
<dbReference type="KEGG" id="anf:AQPE_2386"/>
<gene>
    <name evidence="3" type="primary">ispD</name>
    <name evidence="4" type="ORF">AQPE_2386</name>
</gene>
<dbReference type="InterPro" id="IPR034683">
    <property type="entry name" value="IspD/TarI"/>
</dbReference>
<dbReference type="UniPathway" id="UPA00056">
    <property type="reaction ID" value="UER00093"/>
</dbReference>
<dbReference type="HAMAP" id="MF_00108">
    <property type="entry name" value="IspD"/>
    <property type="match status" value="1"/>
</dbReference>
<dbReference type="NCBIfam" id="NF001186">
    <property type="entry name" value="PRK00155.2-3"/>
    <property type="match status" value="1"/>
</dbReference>
<dbReference type="Pfam" id="PF01128">
    <property type="entry name" value="IspD"/>
    <property type="match status" value="1"/>
</dbReference>
<dbReference type="SUPFAM" id="SSF53448">
    <property type="entry name" value="Nucleotide-diphospho-sugar transferases"/>
    <property type="match status" value="1"/>
</dbReference>
<feature type="site" description="Positions MEP for the nucleophilic attack" evidence="3">
    <location>
        <position position="155"/>
    </location>
</feature>
<dbReference type="EMBL" id="AP018694">
    <property type="protein sequence ID" value="BBE18225.1"/>
    <property type="molecule type" value="Genomic_DNA"/>
</dbReference>
<dbReference type="AlphaFoldDB" id="A0A5K7S9P3"/>
<dbReference type="NCBIfam" id="TIGR00453">
    <property type="entry name" value="ispD"/>
    <property type="match status" value="1"/>
</dbReference>
<evidence type="ECO:0000256" key="1">
    <source>
        <dbReference type="ARBA" id="ARBA00022679"/>
    </source>
</evidence>
<protein>
    <recommendedName>
        <fullName evidence="3">2-C-methyl-D-erythritol 4-phosphate cytidylyltransferase</fullName>
        <ecNumber evidence="3">2.7.7.60</ecNumber>
    </recommendedName>
    <alternativeName>
        <fullName evidence="3">4-diphosphocytidyl-2C-methyl-D-erythritol synthase</fullName>
    </alternativeName>
    <alternativeName>
        <fullName evidence="3">MEP cytidylyltransferase</fullName>
        <shortName evidence="3">MCT</shortName>
    </alternativeName>
</protein>
<reference evidence="4" key="1">
    <citation type="journal article" date="2020" name="Int. J. Syst. Evol. Microbiol.">
        <title>Aquipluma nitroreducens gen. nov. sp. nov., a novel facultatively anaerobic bacterium isolated from a freshwater lake.</title>
        <authorList>
            <person name="Watanabe M."/>
            <person name="Kojima H."/>
            <person name="Fukui M."/>
        </authorList>
    </citation>
    <scope>NUCLEOTIDE SEQUENCE</scope>
    <source>
        <strain evidence="4">MeG22</strain>
    </source>
</reference>
<organism evidence="4 5">
    <name type="scientific">Aquipluma nitroreducens</name>
    <dbReference type="NCBI Taxonomy" id="2010828"/>
    <lineage>
        <taxon>Bacteria</taxon>
        <taxon>Pseudomonadati</taxon>
        <taxon>Bacteroidota</taxon>
        <taxon>Bacteroidia</taxon>
        <taxon>Marinilabiliales</taxon>
        <taxon>Prolixibacteraceae</taxon>
        <taxon>Aquipluma</taxon>
    </lineage>
</organism>
<comment type="catalytic activity">
    <reaction evidence="3">
        <text>2-C-methyl-D-erythritol 4-phosphate + CTP + H(+) = 4-CDP-2-C-methyl-D-erythritol + diphosphate</text>
        <dbReference type="Rhea" id="RHEA:13429"/>
        <dbReference type="ChEBI" id="CHEBI:15378"/>
        <dbReference type="ChEBI" id="CHEBI:33019"/>
        <dbReference type="ChEBI" id="CHEBI:37563"/>
        <dbReference type="ChEBI" id="CHEBI:57823"/>
        <dbReference type="ChEBI" id="CHEBI:58262"/>
        <dbReference type="EC" id="2.7.7.60"/>
    </reaction>
</comment>
<evidence type="ECO:0000313" key="5">
    <source>
        <dbReference type="Proteomes" id="UP001193389"/>
    </source>
</evidence>
<evidence type="ECO:0000313" key="4">
    <source>
        <dbReference type="EMBL" id="BBE18225.1"/>
    </source>
</evidence>
<dbReference type="EC" id="2.7.7.60" evidence="3"/>
<dbReference type="GO" id="GO:0050518">
    <property type="term" value="F:2-C-methyl-D-erythritol 4-phosphate cytidylyltransferase activity"/>
    <property type="evidence" value="ECO:0007669"/>
    <property type="project" value="UniProtKB-UniRule"/>
</dbReference>
<feature type="site" description="Transition state stabilizer" evidence="3">
    <location>
        <position position="26"/>
    </location>
</feature>
<keyword evidence="1 3" id="KW-0808">Transferase</keyword>
<evidence type="ECO:0000256" key="2">
    <source>
        <dbReference type="ARBA" id="ARBA00022695"/>
    </source>
</evidence>
<comment type="function">
    <text evidence="3">Catalyzes the formation of 4-diphosphocytidyl-2-C-methyl-D-erythritol from CTP and 2-C-methyl-D-erythritol 4-phosphate (MEP).</text>
</comment>
<dbReference type="PANTHER" id="PTHR32125:SF4">
    <property type="entry name" value="2-C-METHYL-D-ERYTHRITOL 4-PHOSPHATE CYTIDYLYLTRANSFERASE, CHLOROPLASTIC"/>
    <property type="match status" value="1"/>
</dbReference>
<dbReference type="Proteomes" id="UP001193389">
    <property type="component" value="Chromosome"/>
</dbReference>
<comment type="pathway">
    <text evidence="3">Isoprenoid biosynthesis; isopentenyl diphosphate biosynthesis via DXP pathway; isopentenyl diphosphate from 1-deoxy-D-xylulose 5-phosphate: step 2/6.</text>
</comment>
<sequence>MEERMKNFVIIVAGGSGSRMGTEIPKQFLELHRKPVLMHTIQIFHDFDPESKIILVLPKDQHQFWKELCLKHSFSLSHQVVFGGKTRFHSVQNGLSQIENKGIVFIHDGVRPLVSKETLERCLETAKKSGNAIPVLPVNESLLRQEGNLNISVDRSQYFSVQTPQTFRSEQILDAFKQEFDTSFTDDASVAEKAGFSIQMVEGNRENIKITTPTDLIIAQALLQSNSL</sequence>
<dbReference type="InterPro" id="IPR029044">
    <property type="entry name" value="Nucleotide-diphossugar_trans"/>
</dbReference>
<proteinExistence type="inferred from homology"/>
<dbReference type="InterPro" id="IPR050088">
    <property type="entry name" value="IspD/TarI_cytidylyltransf_bact"/>
</dbReference>
<dbReference type="FunFam" id="3.90.550.10:FF:000003">
    <property type="entry name" value="2-C-methyl-D-erythritol 4-phosphate cytidylyltransferase"/>
    <property type="match status" value="1"/>
</dbReference>
<dbReference type="PANTHER" id="PTHR32125">
    <property type="entry name" value="2-C-METHYL-D-ERYTHRITOL 4-PHOSPHATE CYTIDYLYLTRANSFERASE, CHLOROPLASTIC"/>
    <property type="match status" value="1"/>
</dbReference>